<evidence type="ECO:0000313" key="2">
    <source>
        <dbReference type="Proteomes" id="UP000187406"/>
    </source>
</evidence>
<proteinExistence type="predicted"/>
<keyword evidence="2" id="KW-1185">Reference proteome</keyword>
<name>A0A1Q3AWG1_CEPFO</name>
<evidence type="ECO:0000313" key="1">
    <source>
        <dbReference type="EMBL" id="GAV59902.1"/>
    </source>
</evidence>
<dbReference type="Proteomes" id="UP000187406">
    <property type="component" value="Unassembled WGS sequence"/>
</dbReference>
<comment type="caution">
    <text evidence="1">The sequence shown here is derived from an EMBL/GenBank/DDBJ whole genome shotgun (WGS) entry which is preliminary data.</text>
</comment>
<accession>A0A1Q3AWG1</accession>
<protein>
    <recommendedName>
        <fullName evidence="3">Reverse transcriptase domain-containing protein</fullName>
    </recommendedName>
</protein>
<organism evidence="1 2">
    <name type="scientific">Cephalotus follicularis</name>
    <name type="common">Albany pitcher plant</name>
    <dbReference type="NCBI Taxonomy" id="3775"/>
    <lineage>
        <taxon>Eukaryota</taxon>
        <taxon>Viridiplantae</taxon>
        <taxon>Streptophyta</taxon>
        <taxon>Embryophyta</taxon>
        <taxon>Tracheophyta</taxon>
        <taxon>Spermatophyta</taxon>
        <taxon>Magnoliopsida</taxon>
        <taxon>eudicotyledons</taxon>
        <taxon>Gunneridae</taxon>
        <taxon>Pentapetalae</taxon>
        <taxon>rosids</taxon>
        <taxon>fabids</taxon>
        <taxon>Oxalidales</taxon>
        <taxon>Cephalotaceae</taxon>
        <taxon>Cephalotus</taxon>
    </lineage>
</organism>
<dbReference type="EMBL" id="BDDD01000128">
    <property type="protein sequence ID" value="GAV59902.1"/>
    <property type="molecule type" value="Genomic_DNA"/>
</dbReference>
<evidence type="ECO:0008006" key="3">
    <source>
        <dbReference type="Google" id="ProtNLM"/>
    </source>
</evidence>
<dbReference type="InParanoid" id="A0A1Q3AWG1"/>
<dbReference type="OrthoDB" id="778454at2759"/>
<dbReference type="AlphaFoldDB" id="A0A1Q3AWG1"/>
<feature type="non-terminal residue" evidence="1">
    <location>
        <position position="1"/>
    </location>
</feature>
<reference evidence="2" key="1">
    <citation type="submission" date="2016-04" db="EMBL/GenBank/DDBJ databases">
        <title>Cephalotus genome sequencing.</title>
        <authorList>
            <person name="Fukushima K."/>
            <person name="Hasebe M."/>
            <person name="Fang X."/>
        </authorList>
    </citation>
    <scope>NUCLEOTIDE SEQUENCE [LARGE SCALE GENOMIC DNA]</scope>
    <source>
        <strain evidence="2">cv. St1</strain>
    </source>
</reference>
<gene>
    <name evidence="1" type="ORF">CFOL_v3_03433</name>
</gene>
<sequence>PKCTYDPPIPFPKRLQNKKAPAMEKIIEMFKQVQINPPLLDAIAQVPYYAKVLKDLCTKNRILQTSKKAFLAANVSAILSQPMVPKYKDATSNALINCRNGLMKLSFGHASVDFNIFRLGKHPANFDEVNLIHSIPDYIDTVFDIDFDGNFSECMQELQNVEGRDFFDVFSIQPLEPVGPLSTSLPKPSIEEPP</sequence>